<dbReference type="GeneID" id="1441350"/>
<reference evidence="1 2" key="1">
    <citation type="journal article" date="1999" name="Proc. Jpn. Acad.">
        <title>Determination of the complete genomic DNA sequence of Thermoplasma volvanium GSS1.</title>
        <authorList>
            <person name="Kawashima T."/>
            <person name="Yamamoto Y."/>
            <person name="Aramaki H."/>
            <person name="Nunoshiba T."/>
            <person name="Kawamoto T."/>
            <person name="Watanabe K."/>
            <person name="Yamazaki M."/>
            <person name="Kanehori K."/>
            <person name="Amano N."/>
            <person name="Ohya Y."/>
            <person name="Makino K."/>
            <person name="Suzuki M."/>
        </authorList>
    </citation>
    <scope>NUCLEOTIDE SEQUENCE [LARGE SCALE GENOMIC DNA]</scope>
    <source>
        <strain evidence="2">ATCC 51530 / DSM 4299 / JCM 9571 / NBRC 15438 / GSS1</strain>
    </source>
</reference>
<keyword evidence="2" id="KW-1185">Reference proteome</keyword>
<dbReference type="KEGG" id="tvo:TVG1270423"/>
<dbReference type="PhylomeDB" id="Q979C8"/>
<sequence>MPRIGIITYDFKFYHDVIQYLRRWKLPFVSLENTYSIPDDVVVIISSKNDNIELPDQIKAENGLDGIRRAIPKLLNKSSFVDLVIGIDPGPKPGIAVLGDGILIEAFECPRVTEIKTYVESIASSYTYQNITLKIGNGDKPNRDIIITRVSEIDIPIEIVNEKNTSTPHKIHDNALSAARIALINGLYPIKRIPVKFSRKDVYEKEFTTLRSAIGNEIK</sequence>
<dbReference type="PaxDb" id="273116-14325471"/>
<organism evidence="1 2">
    <name type="scientific">Thermoplasma volcanium (strain ATCC 51530 / DSM 4299 / JCM 9571 / NBRC 15438 / GSS1)</name>
    <dbReference type="NCBI Taxonomy" id="273116"/>
    <lineage>
        <taxon>Archaea</taxon>
        <taxon>Methanobacteriati</taxon>
        <taxon>Thermoplasmatota</taxon>
        <taxon>Thermoplasmata</taxon>
        <taxon>Thermoplasmatales</taxon>
        <taxon>Thermoplasmataceae</taxon>
        <taxon>Thermoplasma</taxon>
    </lineage>
</organism>
<dbReference type="HOGENOM" id="CLU_1292065_0_0_2"/>
<dbReference type="eggNOG" id="arCOG03142">
    <property type="taxonomic scope" value="Archaea"/>
</dbReference>
<name>Q979C8_THEVO</name>
<dbReference type="Proteomes" id="UP000001017">
    <property type="component" value="Chromosome"/>
</dbReference>
<reference evidence="1 2" key="2">
    <citation type="journal article" date="2000" name="Proc. Natl. Acad. Sci. U.S.A.">
        <title>Archaeal adaptation to higher temperatures revealed by genomic sequence of Thermoplasma volcanium.</title>
        <authorList>
            <person name="Kawashima T."/>
            <person name="Amano N."/>
            <person name="Koike H."/>
            <person name="Makino S."/>
            <person name="Higuchi S."/>
            <person name="Kawashima-Ohya Y."/>
            <person name="Watanabe K."/>
            <person name="Yamazaki M."/>
            <person name="Kanehori K."/>
            <person name="Kawamoto T."/>
            <person name="Nunoshiba T."/>
            <person name="Yamamoto Y."/>
            <person name="Aramaki H."/>
            <person name="Makino K."/>
            <person name="Suzuki M."/>
        </authorList>
    </citation>
    <scope>NUCLEOTIDE SEQUENCE [LARGE SCALE GENOMIC DNA]</scope>
    <source>
        <strain evidence="2">ATCC 51530 / DSM 4299 / JCM 9571 / NBRC 15438 / GSS1</strain>
    </source>
</reference>
<dbReference type="STRING" id="273116.gene:9382038"/>
<proteinExistence type="predicted"/>
<dbReference type="EMBL" id="BA000011">
    <property type="protein sequence ID" value="BAB60375.1"/>
    <property type="molecule type" value="Genomic_DNA"/>
</dbReference>
<dbReference type="RefSeq" id="WP_010917468.1">
    <property type="nucleotide sequence ID" value="NC_002689.2"/>
</dbReference>
<evidence type="ECO:0000313" key="1">
    <source>
        <dbReference type="EMBL" id="BAB60375.1"/>
    </source>
</evidence>
<evidence type="ECO:0000313" key="2">
    <source>
        <dbReference type="Proteomes" id="UP000001017"/>
    </source>
</evidence>
<dbReference type="OrthoDB" id="17710at2157"/>
<gene>
    <name evidence="1" type="ORF">TVG1270423</name>
</gene>
<protein>
    <submittedName>
        <fullName evidence="1">Uncharacterized protein</fullName>
    </submittedName>
</protein>
<accession>Q979C8</accession>
<dbReference type="AlphaFoldDB" id="Q979C8"/>